<keyword evidence="1" id="KW-0472">Membrane</keyword>
<dbReference type="AlphaFoldDB" id="A0A6I2ML80"/>
<organism evidence="2 3">
    <name type="scientific">Maribacter luteus</name>
    <dbReference type="NCBI Taxonomy" id="2594478"/>
    <lineage>
        <taxon>Bacteria</taxon>
        <taxon>Pseudomonadati</taxon>
        <taxon>Bacteroidota</taxon>
        <taxon>Flavobacteriia</taxon>
        <taxon>Flavobacteriales</taxon>
        <taxon>Flavobacteriaceae</taxon>
        <taxon>Maribacter</taxon>
    </lineage>
</organism>
<protein>
    <recommendedName>
        <fullName evidence="4">DUF998 domain-containing protein</fullName>
    </recommendedName>
</protein>
<feature type="transmembrane region" description="Helical" evidence="1">
    <location>
        <begin position="130"/>
        <end position="150"/>
    </location>
</feature>
<evidence type="ECO:0000256" key="1">
    <source>
        <dbReference type="SAM" id="Phobius"/>
    </source>
</evidence>
<reference evidence="2 3" key="1">
    <citation type="submission" date="2019-11" db="EMBL/GenBank/DDBJ databases">
        <title>Maribacter lutea sp. nov., a marine bacterium isolated from intertidal sand.</title>
        <authorList>
            <person name="Liu A."/>
        </authorList>
    </citation>
    <scope>NUCLEOTIDE SEQUENCE [LARGE SCALE GENOMIC DNA]</scope>
    <source>
        <strain evidence="2 3">RZ05</strain>
    </source>
</reference>
<dbReference type="OrthoDB" id="7067097at2"/>
<feature type="transmembrane region" description="Helical" evidence="1">
    <location>
        <begin position="75"/>
        <end position="94"/>
    </location>
</feature>
<feature type="transmembrane region" description="Helical" evidence="1">
    <location>
        <begin position="186"/>
        <end position="207"/>
    </location>
</feature>
<name>A0A6I2ML80_9FLAO</name>
<feature type="transmembrane region" description="Helical" evidence="1">
    <location>
        <begin position="106"/>
        <end position="124"/>
    </location>
</feature>
<dbReference type="EMBL" id="WKJH01000002">
    <property type="protein sequence ID" value="MRX63537.1"/>
    <property type="molecule type" value="Genomic_DNA"/>
</dbReference>
<gene>
    <name evidence="2" type="ORF">GJ691_05085</name>
</gene>
<proteinExistence type="predicted"/>
<feature type="transmembrane region" description="Helical" evidence="1">
    <location>
        <begin position="157"/>
        <end position="174"/>
    </location>
</feature>
<keyword evidence="1" id="KW-1133">Transmembrane helix</keyword>
<feature type="transmembrane region" description="Helical" evidence="1">
    <location>
        <begin position="12"/>
        <end position="32"/>
    </location>
</feature>
<evidence type="ECO:0000313" key="2">
    <source>
        <dbReference type="EMBL" id="MRX63537.1"/>
    </source>
</evidence>
<accession>A0A6I2ML80</accession>
<keyword evidence="3" id="KW-1185">Reference proteome</keyword>
<evidence type="ECO:0000313" key="3">
    <source>
        <dbReference type="Proteomes" id="UP000443153"/>
    </source>
</evidence>
<dbReference type="Proteomes" id="UP000443153">
    <property type="component" value="Unassembled WGS sequence"/>
</dbReference>
<comment type="caution">
    <text evidence="2">The sequence shown here is derived from an EMBL/GenBank/DDBJ whole genome shotgun (WGS) entry which is preliminary data.</text>
</comment>
<sequence length="220" mass="24838">MNQKTNHKTKIGIPALTPLIGIGVFVICYVLATLNYPGGNWSSPDHESFSIWHNYLCDLLDSQAINGEENSARPYAISALLALCLGLFTLWIRLPALFIRKSPNLRVMKVSGLLALATIFFLALGSHDTIVRIAGFFGVIAFTSTLIELFKAGYGKIFFLGLICLFVFLTNYYIYESGRYISWLPVIQKITFVLYIIWFIGLDLILYRTPKCMAKNNRSY</sequence>
<dbReference type="RefSeq" id="WP_154364433.1">
    <property type="nucleotide sequence ID" value="NZ_WKJH01000002.1"/>
</dbReference>
<evidence type="ECO:0008006" key="4">
    <source>
        <dbReference type="Google" id="ProtNLM"/>
    </source>
</evidence>
<keyword evidence="1" id="KW-0812">Transmembrane</keyword>